<evidence type="ECO:0000313" key="2">
    <source>
        <dbReference type="Proteomes" id="UP000290637"/>
    </source>
</evidence>
<dbReference type="AlphaFoldDB" id="A0A4P6L468"/>
<dbReference type="RefSeq" id="WP_130189573.1">
    <property type="nucleotide sequence ID" value="NZ_CP035913.1"/>
</dbReference>
<dbReference type="Proteomes" id="UP000290637">
    <property type="component" value="Chromosome"/>
</dbReference>
<proteinExistence type="predicted"/>
<protein>
    <submittedName>
        <fullName evidence="1">NRDE family protein</fullName>
    </submittedName>
</protein>
<sequence>MCLIVFAWRVVPGVPLIAAANRDEYYDRASAAAAPWDDNPQVIAGRDLKAGGSWMGVTRPDGPECQWPADALQRLSPLRARCQGGALAPIEDAGQAPSRFAAITNIRAPHDFNPQAPSRGMLVSNFLSATMSARDYVEQIRPGAQAYNGFNLVLCDGAELVWFSNRGDADPRNGQPLAPGVYGLSNALLDAPWPKVVRTKAQFASLLCLGAPEEAYFEMLADTTRAPDQRLPDTGIPLERERQLSAVRIESPDYGTRTSTVVKLYAQAPAVLHEQLIR</sequence>
<dbReference type="OrthoDB" id="4380123at2"/>
<gene>
    <name evidence="1" type="ORF">EWM63_28755</name>
</gene>
<accession>A0A4P6L468</accession>
<name>A0A4P6L468_9BURK</name>
<dbReference type="EMBL" id="CP035913">
    <property type="protein sequence ID" value="QBE66466.1"/>
    <property type="molecule type" value="Genomic_DNA"/>
</dbReference>
<dbReference type="InterPro" id="IPR008551">
    <property type="entry name" value="TANGO2"/>
</dbReference>
<evidence type="ECO:0000313" key="1">
    <source>
        <dbReference type="EMBL" id="QBE66466.1"/>
    </source>
</evidence>
<dbReference type="Pfam" id="PF05742">
    <property type="entry name" value="TANGO2"/>
    <property type="match status" value="2"/>
</dbReference>
<reference evidence="1 2" key="1">
    <citation type="submission" date="2019-02" db="EMBL/GenBank/DDBJ databases">
        <title>Draft Genome Sequences of Six Type Strains of the Genus Massilia.</title>
        <authorList>
            <person name="Miess H."/>
            <person name="Frediansyhah A."/>
            <person name="Gross H."/>
        </authorList>
    </citation>
    <scope>NUCLEOTIDE SEQUENCE [LARGE SCALE GENOMIC DNA]</scope>
    <source>
        <strain evidence="1 2">DSM 17473</strain>
    </source>
</reference>
<keyword evidence="2" id="KW-1185">Reference proteome</keyword>
<organism evidence="1 2">
    <name type="scientific">Pseudoduganella lutea</name>
    <dbReference type="NCBI Taxonomy" id="321985"/>
    <lineage>
        <taxon>Bacteria</taxon>
        <taxon>Pseudomonadati</taxon>
        <taxon>Pseudomonadota</taxon>
        <taxon>Betaproteobacteria</taxon>
        <taxon>Burkholderiales</taxon>
        <taxon>Oxalobacteraceae</taxon>
        <taxon>Telluria group</taxon>
        <taxon>Pseudoduganella</taxon>
    </lineage>
</organism>
<dbReference type="PANTHER" id="PTHR17985">
    <property type="entry name" value="SER/THR-RICH PROTEIN T10 IN DGCR REGION"/>
    <property type="match status" value="1"/>
</dbReference>
<dbReference type="KEGG" id="plue:EWM63_28755"/>
<dbReference type="PANTHER" id="PTHR17985:SF8">
    <property type="entry name" value="TRANSPORT AND GOLGI ORGANIZATION PROTEIN 2 HOMOLOG"/>
    <property type="match status" value="1"/>
</dbReference>